<dbReference type="Pfam" id="PF03466">
    <property type="entry name" value="LysR_substrate"/>
    <property type="match status" value="1"/>
</dbReference>
<dbReference type="Proteomes" id="UP000321534">
    <property type="component" value="Unassembled WGS sequence"/>
</dbReference>
<comment type="caution">
    <text evidence="6">The sequence shown here is derived from an EMBL/GenBank/DDBJ whole genome shotgun (WGS) entry which is preliminary data.</text>
</comment>
<name>A0A512D4T6_9MICO</name>
<keyword evidence="2" id="KW-0805">Transcription regulation</keyword>
<keyword evidence="4" id="KW-0804">Transcription</keyword>
<dbReference type="PANTHER" id="PTHR30346:SF29">
    <property type="entry name" value="LYSR SUBSTRATE-BINDING"/>
    <property type="match status" value="1"/>
</dbReference>
<dbReference type="GO" id="GO:0003677">
    <property type="term" value="F:DNA binding"/>
    <property type="evidence" value="ECO:0007669"/>
    <property type="project" value="UniProtKB-KW"/>
</dbReference>
<evidence type="ECO:0000256" key="1">
    <source>
        <dbReference type="ARBA" id="ARBA00009437"/>
    </source>
</evidence>
<dbReference type="PROSITE" id="PS50931">
    <property type="entry name" value="HTH_LYSR"/>
    <property type="match status" value="1"/>
</dbReference>
<evidence type="ECO:0000313" key="7">
    <source>
        <dbReference type="Proteomes" id="UP000321534"/>
    </source>
</evidence>
<gene>
    <name evidence="6" type="ORF">TAE01_32770</name>
</gene>
<reference evidence="6 7" key="1">
    <citation type="submission" date="2019-07" db="EMBL/GenBank/DDBJ databases">
        <title>Whole genome shotgun sequence of Terrabacter aerolatus NBRC 106305.</title>
        <authorList>
            <person name="Hosoyama A."/>
            <person name="Uohara A."/>
            <person name="Ohji S."/>
            <person name="Ichikawa N."/>
        </authorList>
    </citation>
    <scope>NUCLEOTIDE SEQUENCE [LARGE SCALE GENOMIC DNA]</scope>
    <source>
        <strain evidence="6 7">NBRC 106305</strain>
    </source>
</reference>
<dbReference type="GO" id="GO:0032993">
    <property type="term" value="C:protein-DNA complex"/>
    <property type="evidence" value="ECO:0007669"/>
    <property type="project" value="TreeGrafter"/>
</dbReference>
<evidence type="ECO:0000256" key="2">
    <source>
        <dbReference type="ARBA" id="ARBA00023015"/>
    </source>
</evidence>
<keyword evidence="7" id="KW-1185">Reference proteome</keyword>
<sequence>MIDPVALRSLVAVEAHGSVGAAAAALDYTPSAVSQQIKRLESQTGVQLLERQGRGVLLTEAGRSLSESARDLLAHIERLESRLHGASGETVGTVRLATFATAYRGIVVGAIGRLRALAPDVTLRPDEIDPWDAVDAVAAGTHDLALVHNWEPLPLAIPDHLEVRDLGRDRADVLVHEDHPLATRSSVGVADVLEEEWASVAPGSICHQWLQKMYADVGRAPRIGHVALEFATHVALVSRGEAIALVPRLGRGPLPAGVVAVPIVDPVSERTVSLVWRRTMTASPALAVTVECLAAEASKDLRPFTVS</sequence>
<evidence type="ECO:0000259" key="5">
    <source>
        <dbReference type="PROSITE" id="PS50931"/>
    </source>
</evidence>
<dbReference type="AlphaFoldDB" id="A0A512D4T6"/>
<dbReference type="SUPFAM" id="SSF53850">
    <property type="entry name" value="Periplasmic binding protein-like II"/>
    <property type="match status" value="1"/>
</dbReference>
<protein>
    <submittedName>
        <fullName evidence="6">LysR family transcriptional regulator</fullName>
    </submittedName>
</protein>
<dbReference type="EMBL" id="BJYX01000020">
    <property type="protein sequence ID" value="GEO31467.1"/>
    <property type="molecule type" value="Genomic_DNA"/>
</dbReference>
<dbReference type="Gene3D" id="1.10.10.10">
    <property type="entry name" value="Winged helix-like DNA-binding domain superfamily/Winged helix DNA-binding domain"/>
    <property type="match status" value="1"/>
</dbReference>
<dbReference type="InterPro" id="IPR005119">
    <property type="entry name" value="LysR_subst-bd"/>
</dbReference>
<dbReference type="GO" id="GO:0003700">
    <property type="term" value="F:DNA-binding transcription factor activity"/>
    <property type="evidence" value="ECO:0007669"/>
    <property type="project" value="InterPro"/>
</dbReference>
<evidence type="ECO:0000256" key="4">
    <source>
        <dbReference type="ARBA" id="ARBA00023163"/>
    </source>
</evidence>
<dbReference type="Gene3D" id="3.40.190.10">
    <property type="entry name" value="Periplasmic binding protein-like II"/>
    <property type="match status" value="2"/>
</dbReference>
<dbReference type="PANTHER" id="PTHR30346">
    <property type="entry name" value="TRANSCRIPTIONAL DUAL REGULATOR HCAR-RELATED"/>
    <property type="match status" value="1"/>
</dbReference>
<dbReference type="InterPro" id="IPR000847">
    <property type="entry name" value="LysR_HTH_N"/>
</dbReference>
<dbReference type="RefSeq" id="WP_246111405.1">
    <property type="nucleotide sequence ID" value="NZ_BAAARO010000015.1"/>
</dbReference>
<feature type="domain" description="HTH lysR-type" evidence="5">
    <location>
        <begin position="2"/>
        <end position="59"/>
    </location>
</feature>
<proteinExistence type="inferred from homology"/>
<dbReference type="SUPFAM" id="SSF46785">
    <property type="entry name" value="Winged helix' DNA-binding domain"/>
    <property type="match status" value="1"/>
</dbReference>
<dbReference type="CDD" id="cd08423">
    <property type="entry name" value="PBP2_LTTR_like_6"/>
    <property type="match status" value="1"/>
</dbReference>
<organism evidence="6 7">
    <name type="scientific">Terrabacter aerolatus</name>
    <dbReference type="NCBI Taxonomy" id="422442"/>
    <lineage>
        <taxon>Bacteria</taxon>
        <taxon>Bacillati</taxon>
        <taxon>Actinomycetota</taxon>
        <taxon>Actinomycetes</taxon>
        <taxon>Micrococcales</taxon>
        <taxon>Intrasporangiaceae</taxon>
        <taxon>Terrabacter</taxon>
    </lineage>
</organism>
<accession>A0A512D4T6</accession>
<dbReference type="FunFam" id="1.10.10.10:FF:000001">
    <property type="entry name" value="LysR family transcriptional regulator"/>
    <property type="match status" value="1"/>
</dbReference>
<dbReference type="InterPro" id="IPR036390">
    <property type="entry name" value="WH_DNA-bd_sf"/>
</dbReference>
<keyword evidence="3" id="KW-0238">DNA-binding</keyword>
<dbReference type="Pfam" id="PF00126">
    <property type="entry name" value="HTH_1"/>
    <property type="match status" value="1"/>
</dbReference>
<evidence type="ECO:0000313" key="6">
    <source>
        <dbReference type="EMBL" id="GEO31467.1"/>
    </source>
</evidence>
<dbReference type="InterPro" id="IPR036388">
    <property type="entry name" value="WH-like_DNA-bd_sf"/>
</dbReference>
<comment type="similarity">
    <text evidence="1">Belongs to the LysR transcriptional regulatory family.</text>
</comment>
<evidence type="ECO:0000256" key="3">
    <source>
        <dbReference type="ARBA" id="ARBA00023125"/>
    </source>
</evidence>